<sequence length="369" mass="38562">MTRRADRRPRPENESHFDTRSKGVIFSAGGALPLLLIAVLEPTFLRPGTLPILVGIVVFTLVTVAFTVRVGTLTDRQFTVLGSGGMFGVAVCAFLIADPSGARAVTAMLAVVPALAASGSPRRVTLSLTGTAVVFAAALSIIGAEGVVRYVAAGAAVTTVIVPALLIAAMRTSLESVTDRLEMLANTDPLTGLLNRRGMLPRVEALLAEACAARTAIAVSLVDVDHFKSVNDTRGHAAGDGVLTAVAEAIANEVPSDAVVARLGGEEFLVLGLARSVTGLEERILDAVRTSCNVTVSIGVAQADVRPGTFDVDVETTLDRLTYAADRALYTAKTAGRDRVAFALEDPVDWTGGAAARRDRVEPLRRHAS</sequence>
<dbReference type="Gene3D" id="3.30.70.270">
    <property type="match status" value="1"/>
</dbReference>
<organism evidence="3 4">
    <name type="scientific">Rhodococcoides corynebacterioides</name>
    <dbReference type="NCBI Taxonomy" id="53972"/>
    <lineage>
        <taxon>Bacteria</taxon>
        <taxon>Bacillati</taxon>
        <taxon>Actinomycetota</taxon>
        <taxon>Actinomycetes</taxon>
        <taxon>Mycobacteriales</taxon>
        <taxon>Nocardiaceae</taxon>
        <taxon>Rhodococcoides</taxon>
    </lineage>
</organism>
<feature type="transmembrane region" description="Helical" evidence="1">
    <location>
        <begin position="150"/>
        <end position="170"/>
    </location>
</feature>
<evidence type="ECO:0000256" key="1">
    <source>
        <dbReference type="SAM" id="Phobius"/>
    </source>
</evidence>
<reference evidence="3 4" key="1">
    <citation type="submission" date="2020-06" db="EMBL/GenBank/DDBJ databases">
        <title>Taxonomy, biology and ecology of Rhodococcus bacteria occurring in California pistachio and other woody hosts as revealed by genome sequence analyses.</title>
        <authorList>
            <person name="Gai Y."/>
            <person name="Riely B."/>
        </authorList>
    </citation>
    <scope>NUCLEOTIDE SEQUENCE [LARGE SCALE GENOMIC DNA]</scope>
    <source>
        <strain evidence="3 4">BP-281</strain>
    </source>
</reference>
<keyword evidence="1" id="KW-1133">Transmembrane helix</keyword>
<dbReference type="NCBIfam" id="TIGR00254">
    <property type="entry name" value="GGDEF"/>
    <property type="match status" value="1"/>
</dbReference>
<dbReference type="PROSITE" id="PS50887">
    <property type="entry name" value="GGDEF"/>
    <property type="match status" value="1"/>
</dbReference>
<dbReference type="CDD" id="cd01949">
    <property type="entry name" value="GGDEF"/>
    <property type="match status" value="1"/>
</dbReference>
<dbReference type="InterPro" id="IPR029787">
    <property type="entry name" value="Nucleotide_cyclase"/>
</dbReference>
<proteinExistence type="predicted"/>
<evidence type="ECO:0000313" key="3">
    <source>
        <dbReference type="EMBL" id="MBY6367613.1"/>
    </source>
</evidence>
<dbReference type="SUPFAM" id="SSF55073">
    <property type="entry name" value="Nucleotide cyclase"/>
    <property type="match status" value="1"/>
</dbReference>
<dbReference type="EMBL" id="JABUBU010000011">
    <property type="protein sequence ID" value="MBY6367613.1"/>
    <property type="molecule type" value="Genomic_DNA"/>
</dbReference>
<feature type="transmembrane region" description="Helical" evidence="1">
    <location>
        <begin position="21"/>
        <end position="40"/>
    </location>
</feature>
<feature type="transmembrane region" description="Helical" evidence="1">
    <location>
        <begin position="52"/>
        <end position="71"/>
    </location>
</feature>
<keyword evidence="1" id="KW-0812">Transmembrane</keyword>
<dbReference type="InterPro" id="IPR000160">
    <property type="entry name" value="GGDEF_dom"/>
</dbReference>
<dbReference type="Proteomes" id="UP000825228">
    <property type="component" value="Unassembled WGS sequence"/>
</dbReference>
<dbReference type="PANTHER" id="PTHR45138:SF9">
    <property type="entry name" value="DIGUANYLATE CYCLASE DGCM-RELATED"/>
    <property type="match status" value="1"/>
</dbReference>
<feature type="domain" description="GGDEF" evidence="2">
    <location>
        <begin position="215"/>
        <end position="345"/>
    </location>
</feature>
<dbReference type="InterPro" id="IPR050469">
    <property type="entry name" value="Diguanylate_Cyclase"/>
</dbReference>
<dbReference type="Pfam" id="PF00990">
    <property type="entry name" value="GGDEF"/>
    <property type="match status" value="1"/>
</dbReference>
<dbReference type="InterPro" id="IPR043128">
    <property type="entry name" value="Rev_trsase/Diguanyl_cyclase"/>
</dbReference>
<feature type="transmembrane region" description="Helical" evidence="1">
    <location>
        <begin position="126"/>
        <end position="144"/>
    </location>
</feature>
<keyword evidence="1" id="KW-0472">Membrane</keyword>
<dbReference type="RefSeq" id="WP_222684884.1">
    <property type="nucleotide sequence ID" value="NZ_JABUBT010000012.1"/>
</dbReference>
<feature type="transmembrane region" description="Helical" evidence="1">
    <location>
        <begin position="78"/>
        <end position="96"/>
    </location>
</feature>
<evidence type="ECO:0000259" key="2">
    <source>
        <dbReference type="PROSITE" id="PS50887"/>
    </source>
</evidence>
<name>A0ABS7P5F2_9NOCA</name>
<protein>
    <submittedName>
        <fullName evidence="3">GGDEF domain-containing protein</fullName>
    </submittedName>
</protein>
<dbReference type="SMART" id="SM00267">
    <property type="entry name" value="GGDEF"/>
    <property type="match status" value="1"/>
</dbReference>
<dbReference type="PANTHER" id="PTHR45138">
    <property type="entry name" value="REGULATORY COMPONENTS OF SENSORY TRANSDUCTION SYSTEM"/>
    <property type="match status" value="1"/>
</dbReference>
<evidence type="ECO:0000313" key="4">
    <source>
        <dbReference type="Proteomes" id="UP000825228"/>
    </source>
</evidence>
<comment type="caution">
    <text evidence="3">The sequence shown here is derived from an EMBL/GenBank/DDBJ whole genome shotgun (WGS) entry which is preliminary data.</text>
</comment>
<accession>A0ABS7P5F2</accession>
<gene>
    <name evidence="3" type="ORF">HQ603_12685</name>
</gene>
<keyword evidence="4" id="KW-1185">Reference proteome</keyword>